<dbReference type="Proteomes" id="UP000032552">
    <property type="component" value="Unassembled WGS sequence"/>
</dbReference>
<keyword evidence="6 12" id="KW-0698">rRNA processing</keyword>
<dbReference type="SUPFAM" id="SSF75217">
    <property type="entry name" value="alpha/beta knot"/>
    <property type="match status" value="1"/>
</dbReference>
<evidence type="ECO:0000256" key="3">
    <source>
        <dbReference type="ARBA" id="ARBA00012328"/>
    </source>
</evidence>
<keyword evidence="9 12" id="KW-0949">S-adenosyl-L-methionine</keyword>
<dbReference type="InterPro" id="IPR029026">
    <property type="entry name" value="tRNA_m1G_MTases_N"/>
</dbReference>
<dbReference type="Gene3D" id="3.40.1280.10">
    <property type="match status" value="1"/>
</dbReference>
<dbReference type="PANTHER" id="PTHR30027:SF3">
    <property type="entry name" value="16S RRNA (URACIL(1498)-N(3))-METHYLTRANSFERASE"/>
    <property type="match status" value="1"/>
</dbReference>
<evidence type="ECO:0000313" key="16">
    <source>
        <dbReference type="Proteomes" id="UP000032552"/>
    </source>
</evidence>
<evidence type="ECO:0000256" key="6">
    <source>
        <dbReference type="ARBA" id="ARBA00022552"/>
    </source>
</evidence>
<comment type="subcellular location">
    <subcellularLocation>
        <location evidence="1 12">Cytoplasm</location>
    </subcellularLocation>
</comment>
<dbReference type="InterPro" id="IPR029028">
    <property type="entry name" value="Alpha/beta_knot_MTases"/>
</dbReference>
<comment type="function">
    <text evidence="10 12">Specifically methylates the N3 position of the uracil ring of uridine 1498 (m3U1498) in 16S rRNA. Acts on the fully assembled 30S ribosomal subunit.</text>
</comment>
<dbReference type="PANTHER" id="PTHR30027">
    <property type="entry name" value="RIBOSOMAL RNA SMALL SUBUNIT METHYLTRANSFERASE E"/>
    <property type="match status" value="1"/>
</dbReference>
<dbReference type="GO" id="GO:0005737">
    <property type="term" value="C:cytoplasm"/>
    <property type="evidence" value="ECO:0007669"/>
    <property type="project" value="UniProtKB-SubCell"/>
</dbReference>
<evidence type="ECO:0000256" key="9">
    <source>
        <dbReference type="ARBA" id="ARBA00022691"/>
    </source>
</evidence>
<dbReference type="CDD" id="cd18084">
    <property type="entry name" value="RsmE-like"/>
    <property type="match status" value="1"/>
</dbReference>
<keyword evidence="7 12" id="KW-0489">Methyltransferase</keyword>
<name>A0A0C9PXV0_LACPA</name>
<evidence type="ECO:0000256" key="2">
    <source>
        <dbReference type="ARBA" id="ARBA00005528"/>
    </source>
</evidence>
<reference evidence="16" key="1">
    <citation type="submission" date="2014-05" db="EMBL/GenBank/DDBJ databases">
        <title>Whole genome sequencing of Lactobacillus casei NRIC0644.</title>
        <authorList>
            <person name="Atarashi H."/>
            <person name="Yoshida Y."/>
            <person name="Fujimura S."/>
            <person name="Tanaka N."/>
            <person name="Shiwa Y."/>
            <person name="Yoshikawa H."/>
            <person name="Okada S."/>
            <person name="Nakagawa J."/>
        </authorList>
    </citation>
    <scope>NUCLEOTIDE SEQUENCE [LARGE SCALE GENOMIC DNA]</scope>
    <source>
        <strain evidence="16">NRIC0644</strain>
    </source>
</reference>
<dbReference type="InterPro" id="IPR046886">
    <property type="entry name" value="RsmE_MTase_dom"/>
</dbReference>
<dbReference type="EMBL" id="BAYM01000091">
    <property type="protein sequence ID" value="GAN37009.1"/>
    <property type="molecule type" value="Genomic_DNA"/>
</dbReference>
<dbReference type="GO" id="GO:0070042">
    <property type="term" value="F:rRNA (uridine-N3-)-methyltransferase activity"/>
    <property type="evidence" value="ECO:0007669"/>
    <property type="project" value="TreeGrafter"/>
</dbReference>
<comment type="catalytic activity">
    <reaction evidence="11 12">
        <text>uridine(1498) in 16S rRNA + S-adenosyl-L-methionine = N(3)-methyluridine(1498) in 16S rRNA + S-adenosyl-L-homocysteine + H(+)</text>
        <dbReference type="Rhea" id="RHEA:42920"/>
        <dbReference type="Rhea" id="RHEA-COMP:10283"/>
        <dbReference type="Rhea" id="RHEA-COMP:10284"/>
        <dbReference type="ChEBI" id="CHEBI:15378"/>
        <dbReference type="ChEBI" id="CHEBI:57856"/>
        <dbReference type="ChEBI" id="CHEBI:59789"/>
        <dbReference type="ChEBI" id="CHEBI:65315"/>
        <dbReference type="ChEBI" id="CHEBI:74502"/>
        <dbReference type="EC" id="2.1.1.193"/>
    </reaction>
</comment>
<dbReference type="NCBIfam" id="TIGR00046">
    <property type="entry name" value="RsmE family RNA methyltransferase"/>
    <property type="match status" value="1"/>
</dbReference>
<dbReference type="RefSeq" id="WP_003598825.1">
    <property type="nucleotide sequence ID" value="NZ_BAYM01000091.1"/>
</dbReference>
<evidence type="ECO:0000256" key="1">
    <source>
        <dbReference type="ARBA" id="ARBA00004496"/>
    </source>
</evidence>
<sequence length="246" mass="26693">MQRYFTDQKLKTGDVVQLDATIAKHAIKVLRQDIGDRFELVDPMHHAYLAIIQQSSPLQVAIDEDITKKVELPLAVEVVCGVSKGDKSEWIVQKATELGADKIGFFNAQWGTARWPAERVVKKIARLQEIAKNAAEQSHRNQVPDVTMYAKLNQVGQTAEAKLVAYEESAKQGEHGALISALSPRPASLCVVFGPEGGLAPEELSVLTGQGFIAAGLGPRILRAETAPLYLLSAVSVLTELQATSI</sequence>
<dbReference type="EC" id="2.1.1.193" evidence="3 12"/>
<dbReference type="Pfam" id="PF04452">
    <property type="entry name" value="Methyltrans_RNA"/>
    <property type="match status" value="1"/>
</dbReference>
<gene>
    <name evidence="15" type="ORF">LC0644_1598</name>
</gene>
<feature type="domain" description="Ribosomal RNA small subunit methyltransferase E PUA-like" evidence="14">
    <location>
        <begin position="18"/>
        <end position="60"/>
    </location>
</feature>
<dbReference type="AlphaFoldDB" id="A0A0C9PXV0"/>
<evidence type="ECO:0000256" key="4">
    <source>
        <dbReference type="ARBA" id="ARBA00013673"/>
    </source>
</evidence>
<evidence type="ECO:0000256" key="5">
    <source>
        <dbReference type="ARBA" id="ARBA00022490"/>
    </source>
</evidence>
<dbReference type="InterPro" id="IPR046887">
    <property type="entry name" value="RsmE_PUA-like"/>
</dbReference>
<feature type="domain" description="Ribosomal RNA small subunit methyltransferase E methyltransferase" evidence="13">
    <location>
        <begin position="71"/>
        <end position="235"/>
    </location>
</feature>
<evidence type="ECO:0000259" key="14">
    <source>
        <dbReference type="Pfam" id="PF20260"/>
    </source>
</evidence>
<protein>
    <recommendedName>
        <fullName evidence="4 12">Ribosomal RNA small subunit methyltransferase E</fullName>
        <ecNumber evidence="3 12">2.1.1.193</ecNumber>
    </recommendedName>
</protein>
<evidence type="ECO:0000256" key="12">
    <source>
        <dbReference type="PIRNR" id="PIRNR015601"/>
    </source>
</evidence>
<evidence type="ECO:0000256" key="10">
    <source>
        <dbReference type="ARBA" id="ARBA00025699"/>
    </source>
</evidence>
<dbReference type="SUPFAM" id="SSF88697">
    <property type="entry name" value="PUA domain-like"/>
    <property type="match status" value="1"/>
</dbReference>
<evidence type="ECO:0000313" key="15">
    <source>
        <dbReference type="EMBL" id="GAN37009.1"/>
    </source>
</evidence>
<organism evidence="15 16">
    <name type="scientific">Lacticaseibacillus paracasei NRIC 0644</name>
    <dbReference type="NCBI Taxonomy" id="1435038"/>
    <lineage>
        <taxon>Bacteria</taxon>
        <taxon>Bacillati</taxon>
        <taxon>Bacillota</taxon>
        <taxon>Bacilli</taxon>
        <taxon>Lactobacillales</taxon>
        <taxon>Lactobacillaceae</taxon>
        <taxon>Lacticaseibacillus</taxon>
    </lineage>
</organism>
<dbReference type="InterPro" id="IPR015947">
    <property type="entry name" value="PUA-like_sf"/>
</dbReference>
<keyword evidence="8 12" id="KW-0808">Transferase</keyword>
<proteinExistence type="inferred from homology"/>
<comment type="similarity">
    <text evidence="2 12">Belongs to the RNA methyltransferase RsmE family.</text>
</comment>
<accession>A0A0C9PXV0</accession>
<dbReference type="Pfam" id="PF20260">
    <property type="entry name" value="PUA_4"/>
    <property type="match status" value="1"/>
</dbReference>
<evidence type="ECO:0000256" key="8">
    <source>
        <dbReference type="ARBA" id="ARBA00022679"/>
    </source>
</evidence>
<comment type="caution">
    <text evidence="15">The sequence shown here is derived from an EMBL/GenBank/DDBJ whole genome shotgun (WGS) entry which is preliminary data.</text>
</comment>
<dbReference type="GO" id="GO:0070475">
    <property type="term" value="P:rRNA base methylation"/>
    <property type="evidence" value="ECO:0007669"/>
    <property type="project" value="TreeGrafter"/>
</dbReference>
<dbReference type="InterPro" id="IPR006700">
    <property type="entry name" value="RsmE"/>
</dbReference>
<dbReference type="PIRSF" id="PIRSF015601">
    <property type="entry name" value="MTase_slr0722"/>
    <property type="match status" value="1"/>
</dbReference>
<evidence type="ECO:0000256" key="11">
    <source>
        <dbReference type="ARBA" id="ARBA00047944"/>
    </source>
</evidence>
<keyword evidence="5 12" id="KW-0963">Cytoplasm</keyword>
<evidence type="ECO:0000256" key="7">
    <source>
        <dbReference type="ARBA" id="ARBA00022603"/>
    </source>
</evidence>
<evidence type="ECO:0000259" key="13">
    <source>
        <dbReference type="Pfam" id="PF04452"/>
    </source>
</evidence>